<dbReference type="Pfam" id="PF00403">
    <property type="entry name" value="HMA"/>
    <property type="match status" value="1"/>
</dbReference>
<evidence type="ECO:0000313" key="5">
    <source>
        <dbReference type="Proteomes" id="UP000698335"/>
    </source>
</evidence>
<dbReference type="CDD" id="cd00371">
    <property type="entry name" value="HMA"/>
    <property type="match status" value="1"/>
</dbReference>
<dbReference type="InterPro" id="IPR017969">
    <property type="entry name" value="Heavy-metal-associated_CS"/>
</dbReference>
<dbReference type="PROSITE" id="PS50846">
    <property type="entry name" value="HMA_2"/>
    <property type="match status" value="1"/>
</dbReference>
<accession>A0A930YQC7</accession>
<dbReference type="SUPFAM" id="SSF55008">
    <property type="entry name" value="HMA, heavy metal-associated domain"/>
    <property type="match status" value="1"/>
</dbReference>
<protein>
    <submittedName>
        <fullName evidence="4">Heavy-metal-associated domain-containing protein</fullName>
    </submittedName>
</protein>
<dbReference type="AlphaFoldDB" id="A0A930YQC7"/>
<organism evidence="4 5">
    <name type="scientific">Lancefieldella rimae</name>
    <dbReference type="NCBI Taxonomy" id="1383"/>
    <lineage>
        <taxon>Bacteria</taxon>
        <taxon>Bacillati</taxon>
        <taxon>Actinomycetota</taxon>
        <taxon>Coriobacteriia</taxon>
        <taxon>Coriobacteriales</taxon>
        <taxon>Atopobiaceae</taxon>
        <taxon>Lancefieldella</taxon>
    </lineage>
</organism>
<feature type="domain" description="HMA" evidence="3">
    <location>
        <begin position="37"/>
        <end position="101"/>
    </location>
</feature>
<dbReference type="PROSITE" id="PS01047">
    <property type="entry name" value="HMA_1"/>
    <property type="match status" value="1"/>
</dbReference>
<feature type="region of interest" description="Disordered" evidence="2">
    <location>
        <begin position="1"/>
        <end position="33"/>
    </location>
</feature>
<gene>
    <name evidence="4" type="ORF">HXK26_07720</name>
</gene>
<dbReference type="GO" id="GO:0046872">
    <property type="term" value="F:metal ion binding"/>
    <property type="evidence" value="ECO:0007669"/>
    <property type="project" value="UniProtKB-KW"/>
</dbReference>
<evidence type="ECO:0000256" key="2">
    <source>
        <dbReference type="SAM" id="MobiDB-lite"/>
    </source>
</evidence>
<evidence type="ECO:0000256" key="1">
    <source>
        <dbReference type="ARBA" id="ARBA00022723"/>
    </source>
</evidence>
<dbReference type="InterPro" id="IPR036163">
    <property type="entry name" value="HMA_dom_sf"/>
</dbReference>
<evidence type="ECO:0000259" key="3">
    <source>
        <dbReference type="PROSITE" id="PS50846"/>
    </source>
</evidence>
<feature type="non-terminal residue" evidence="4">
    <location>
        <position position="1"/>
    </location>
</feature>
<comment type="caution">
    <text evidence="4">The sequence shown here is derived from an EMBL/GenBank/DDBJ whole genome shotgun (WGS) entry which is preliminary data.</text>
</comment>
<dbReference type="Gene3D" id="3.30.70.100">
    <property type="match status" value="1"/>
</dbReference>
<reference evidence="4" key="1">
    <citation type="submission" date="2020-04" db="EMBL/GenBank/DDBJ databases">
        <title>Deep metagenomics examines the oral microbiome during advanced dental caries in children, revealing novel taxa and co-occurrences with host molecules.</title>
        <authorList>
            <person name="Baker J.L."/>
            <person name="Morton J.T."/>
            <person name="Dinis M."/>
            <person name="Alvarez R."/>
            <person name="Tran N.C."/>
            <person name="Knight R."/>
            <person name="Edlund A."/>
        </authorList>
    </citation>
    <scope>NUCLEOTIDE SEQUENCE</scope>
    <source>
        <strain evidence="4">JCVI_38_bin.5</strain>
    </source>
</reference>
<proteinExistence type="predicted"/>
<keyword evidence="1" id="KW-0479">Metal-binding</keyword>
<name>A0A930YQC7_9ACTN</name>
<sequence>GKKGCCSDEGTGISTCNTAKAPDPGAPKDQDESHYPYTAVYEIGGMTCENCVRHVTSALNSVEGTWATVTLAGGQARVRSKNPLNVDAYKKAVESAGYRLHV</sequence>
<dbReference type="Proteomes" id="UP000698335">
    <property type="component" value="Unassembled WGS sequence"/>
</dbReference>
<dbReference type="EMBL" id="JABZGW010000442">
    <property type="protein sequence ID" value="MBF4808565.1"/>
    <property type="molecule type" value="Genomic_DNA"/>
</dbReference>
<dbReference type="InterPro" id="IPR006121">
    <property type="entry name" value="HMA_dom"/>
</dbReference>
<evidence type="ECO:0000313" key="4">
    <source>
        <dbReference type="EMBL" id="MBF4808565.1"/>
    </source>
</evidence>